<dbReference type="FunFam" id="3.30.420.10:FF:000045">
    <property type="entry name" value="3'-5' exonuclease DinG"/>
    <property type="match status" value="1"/>
</dbReference>
<keyword evidence="6" id="KW-1185">Reference proteome</keyword>
<dbReference type="SUPFAM" id="SSF158682">
    <property type="entry name" value="TerB-like"/>
    <property type="match status" value="1"/>
</dbReference>
<dbReference type="SUPFAM" id="SSF52113">
    <property type="entry name" value="BRCT domain"/>
    <property type="match status" value="1"/>
</dbReference>
<gene>
    <name evidence="5" type="ORF">J4573_40110</name>
</gene>
<evidence type="ECO:0000256" key="2">
    <source>
        <dbReference type="ARBA" id="ARBA00022801"/>
    </source>
</evidence>
<dbReference type="Gene3D" id="3.30.420.10">
    <property type="entry name" value="Ribonuclease H-like superfamily/Ribonuclease H"/>
    <property type="match status" value="1"/>
</dbReference>
<organism evidence="5 6">
    <name type="scientific">Actinomadura barringtoniae</name>
    <dbReference type="NCBI Taxonomy" id="1427535"/>
    <lineage>
        <taxon>Bacteria</taxon>
        <taxon>Bacillati</taxon>
        <taxon>Actinomycetota</taxon>
        <taxon>Actinomycetes</taxon>
        <taxon>Streptosporangiales</taxon>
        <taxon>Thermomonosporaceae</taxon>
        <taxon>Actinomadura</taxon>
    </lineage>
</organism>
<dbReference type="RefSeq" id="WP_208261378.1">
    <property type="nucleotide sequence ID" value="NZ_JAGEOJ010000020.1"/>
</dbReference>
<dbReference type="SMART" id="SM00479">
    <property type="entry name" value="EXOIII"/>
    <property type="match status" value="1"/>
</dbReference>
<evidence type="ECO:0000256" key="1">
    <source>
        <dbReference type="ARBA" id="ARBA00022722"/>
    </source>
</evidence>
<keyword evidence="3" id="KW-0269">Exonuclease</keyword>
<evidence type="ECO:0000313" key="5">
    <source>
        <dbReference type="EMBL" id="MBO2453353.1"/>
    </source>
</evidence>
<dbReference type="PANTHER" id="PTHR30231">
    <property type="entry name" value="DNA POLYMERASE III SUBUNIT EPSILON"/>
    <property type="match status" value="1"/>
</dbReference>
<dbReference type="GO" id="GO:0008408">
    <property type="term" value="F:3'-5' exonuclease activity"/>
    <property type="evidence" value="ECO:0007669"/>
    <property type="project" value="TreeGrafter"/>
</dbReference>
<comment type="caution">
    <text evidence="5">The sequence shown here is derived from an EMBL/GenBank/DDBJ whole genome shotgun (WGS) entry which is preliminary data.</text>
</comment>
<dbReference type="GO" id="GO:0005829">
    <property type="term" value="C:cytosol"/>
    <property type="evidence" value="ECO:0007669"/>
    <property type="project" value="TreeGrafter"/>
</dbReference>
<protein>
    <recommendedName>
        <fullName evidence="4">Exonuclease domain-containing protein</fullName>
    </recommendedName>
</protein>
<dbReference type="InterPro" id="IPR029024">
    <property type="entry name" value="TerB-like"/>
</dbReference>
<sequence length="408" mass="44043">MGPSGYAVVDVETTGLRPAHHDRVIEVGIVQTDTAGEITGEWGSLVNPGRDLGPQRIHRITAADVRHAPPFEALAGTIAGLLRGRVVVAHNLRFDAMFLASEFTRMGVAAPLAVRSGVCTMTWAPHFIPEAPRNLAGCCAVAEVPLEGHHDALVDTRAAAGLLRHYIRLGNAAGADLPWADVLAAQRSWPDLPASTAQAVRRGVSADRDAHFLARVLDTLPRVAEPAGADTYLDLLDRVLLDRDISPTAGDALAEFANGIGLSWGDLHRLHRDYLAALARSAIAEGAVDARERDELARVAGLLDLPPDAVDEALDRAAAGAEREVRRYRLQPGDLVAFTGEAEVPREVWESRARQAGYVPHPRVTKEVRLLVAADPDTMSQKARRARIYGVPVVTTRAFKRMIAQPRD</sequence>
<dbReference type="Gene3D" id="3.40.50.10190">
    <property type="entry name" value="BRCT domain"/>
    <property type="match status" value="1"/>
</dbReference>
<accession>A0A939T7Q3</accession>
<feature type="domain" description="Exonuclease" evidence="4">
    <location>
        <begin position="5"/>
        <end position="172"/>
    </location>
</feature>
<dbReference type="CDD" id="cd06127">
    <property type="entry name" value="DEDDh"/>
    <property type="match status" value="1"/>
</dbReference>
<name>A0A939T7Q3_9ACTN</name>
<dbReference type="Pfam" id="PF00929">
    <property type="entry name" value="RNase_T"/>
    <property type="match status" value="1"/>
</dbReference>
<evidence type="ECO:0000259" key="4">
    <source>
        <dbReference type="SMART" id="SM00479"/>
    </source>
</evidence>
<keyword evidence="1" id="KW-0540">Nuclease</keyword>
<evidence type="ECO:0000313" key="6">
    <source>
        <dbReference type="Proteomes" id="UP000669179"/>
    </source>
</evidence>
<reference evidence="5" key="1">
    <citation type="submission" date="2021-03" db="EMBL/GenBank/DDBJ databases">
        <authorList>
            <person name="Kanchanasin P."/>
            <person name="Saeng-In P."/>
            <person name="Phongsopitanun W."/>
            <person name="Yuki M."/>
            <person name="Kudo T."/>
            <person name="Ohkuma M."/>
            <person name="Tanasupawat S."/>
        </authorList>
    </citation>
    <scope>NUCLEOTIDE SEQUENCE</scope>
    <source>
        <strain evidence="5">GKU 128</strain>
    </source>
</reference>
<dbReference type="InterPro" id="IPR036420">
    <property type="entry name" value="BRCT_dom_sf"/>
</dbReference>
<dbReference type="InterPro" id="IPR036397">
    <property type="entry name" value="RNaseH_sf"/>
</dbReference>
<proteinExistence type="predicted"/>
<dbReference type="InterPro" id="IPR013520">
    <property type="entry name" value="Ribonucl_H"/>
</dbReference>
<dbReference type="Proteomes" id="UP000669179">
    <property type="component" value="Unassembled WGS sequence"/>
</dbReference>
<dbReference type="AlphaFoldDB" id="A0A939T7Q3"/>
<dbReference type="GO" id="GO:0003676">
    <property type="term" value="F:nucleic acid binding"/>
    <property type="evidence" value="ECO:0007669"/>
    <property type="project" value="InterPro"/>
</dbReference>
<dbReference type="SUPFAM" id="SSF53098">
    <property type="entry name" value="Ribonuclease H-like"/>
    <property type="match status" value="1"/>
</dbReference>
<dbReference type="InterPro" id="IPR012337">
    <property type="entry name" value="RNaseH-like_sf"/>
</dbReference>
<dbReference type="PANTHER" id="PTHR30231:SF4">
    <property type="entry name" value="PROTEIN NEN2"/>
    <property type="match status" value="1"/>
</dbReference>
<dbReference type="EMBL" id="JAGEOJ010000020">
    <property type="protein sequence ID" value="MBO2453353.1"/>
    <property type="molecule type" value="Genomic_DNA"/>
</dbReference>
<keyword evidence="2" id="KW-0378">Hydrolase</keyword>
<evidence type="ECO:0000256" key="3">
    <source>
        <dbReference type="ARBA" id="ARBA00022839"/>
    </source>
</evidence>